<accession>A0ABS3LWN0</accession>
<dbReference type="InterPro" id="IPR027417">
    <property type="entry name" value="P-loop_NTPase"/>
</dbReference>
<dbReference type="SUPFAM" id="SSF55464">
    <property type="entry name" value="Origin of replication-binding domain, RBD-like"/>
    <property type="match status" value="1"/>
</dbReference>
<organism evidence="2 3">
    <name type="scientific">Acetobacter sacchari</name>
    <dbReference type="NCBI Taxonomy" id="2661687"/>
    <lineage>
        <taxon>Bacteria</taxon>
        <taxon>Pseudomonadati</taxon>
        <taxon>Pseudomonadota</taxon>
        <taxon>Alphaproteobacteria</taxon>
        <taxon>Acetobacterales</taxon>
        <taxon>Acetobacteraceae</taxon>
        <taxon>Acetobacter</taxon>
    </lineage>
</organism>
<reference evidence="2 3" key="1">
    <citation type="submission" date="2021-03" db="EMBL/GenBank/DDBJ databases">
        <title>The complete genome sequence of Acetobacter sacchari TBRC 11175.</title>
        <authorList>
            <person name="Charoenyingcharoen P."/>
            <person name="Yukphan P."/>
        </authorList>
    </citation>
    <scope>NUCLEOTIDE SEQUENCE [LARGE SCALE GENOMIC DNA]</scope>
    <source>
        <strain evidence="2 3">TBRC 11175</strain>
    </source>
</reference>
<dbReference type="EMBL" id="JAFVMF010000010">
    <property type="protein sequence ID" value="MBO1360326.1"/>
    <property type="molecule type" value="Genomic_DNA"/>
</dbReference>
<gene>
    <name evidence="2" type="ORF">J2D73_11055</name>
</gene>
<feature type="domain" description="TrwC relaxase" evidence="1">
    <location>
        <begin position="38"/>
        <end position="343"/>
    </location>
</feature>
<dbReference type="Proteomes" id="UP000664771">
    <property type="component" value="Unassembled WGS sequence"/>
</dbReference>
<keyword evidence="3" id="KW-1185">Reference proteome</keyword>
<dbReference type="RefSeq" id="WP_207881600.1">
    <property type="nucleotide sequence ID" value="NZ_JAFVMF010000010.1"/>
</dbReference>
<dbReference type="SUPFAM" id="SSF52540">
    <property type="entry name" value="P-loop containing nucleoside triphosphate hydrolases"/>
    <property type="match status" value="2"/>
</dbReference>
<name>A0ABS3LWN0_9PROT</name>
<proteinExistence type="predicted"/>
<dbReference type="Pfam" id="PF13604">
    <property type="entry name" value="AAA_30"/>
    <property type="match status" value="1"/>
</dbReference>
<comment type="caution">
    <text evidence="2">The sequence shown here is derived from an EMBL/GenBank/DDBJ whole genome shotgun (WGS) entry which is preliminary data.</text>
</comment>
<evidence type="ECO:0000313" key="2">
    <source>
        <dbReference type="EMBL" id="MBO1360326.1"/>
    </source>
</evidence>
<protein>
    <submittedName>
        <fullName evidence="2">Relaxase domain-containing protein</fullName>
    </submittedName>
</protein>
<dbReference type="NCBIfam" id="NF041492">
    <property type="entry name" value="MobF"/>
    <property type="match status" value="1"/>
</dbReference>
<evidence type="ECO:0000313" key="3">
    <source>
        <dbReference type="Proteomes" id="UP000664771"/>
    </source>
</evidence>
<dbReference type="Gene3D" id="3.40.50.300">
    <property type="entry name" value="P-loop containing nucleotide triphosphate hydrolases"/>
    <property type="match status" value="1"/>
</dbReference>
<evidence type="ECO:0000259" key="1">
    <source>
        <dbReference type="Pfam" id="PF08751"/>
    </source>
</evidence>
<dbReference type="Pfam" id="PF08751">
    <property type="entry name" value="TrwC"/>
    <property type="match status" value="1"/>
</dbReference>
<dbReference type="InterPro" id="IPR014862">
    <property type="entry name" value="TrwC"/>
</dbReference>
<sequence length="1081" mass="120215">MMTFRKISAACKGRLVTAYYTQDIPDPEIDFRLDPTKAPDGDGARLTSYYTGRDGRAAWRPDLSARAADVLGIDRFSPPTNEQLANLYEAKRADNGEAWSAHGRKISAYDLTLAPHKSVTLAAEFATTEAERAAIWHAIDTANDATMRYVARELGQARRGRGGKDGAEEGEVAWVSYRHTTARPTVEAKDPETDVTYLIDTPVGGDPHAHIHNTLFNMVVTEDGHVGSLDTKQLRSRVHEFGAYFQAVLAQELRSLGIEQQYDANEQATIVSAVPQPISDFFSKGRRNVLKAAQAYATDQGLDWDEMSIEGKQKILSMAGLAARLGKDQGADDREIWKRQADELGWVDQSLIGPEIDPGLDRHGRLDEAWRFVARHLEEEFKTAAVIDHHKLRMYAARGLIATGIEGGIKDIDDVVALTEERGIEVRGQKVQLVISMNGDHERVTHTEQIRIEEDLTVHVARAAEDRRGALGREAIDRAIERSGLDFESAHGLAQREAVYTLGQGGAIAKLTGVAGSGKTTLLRPLVDAWRHDERAGAEGRRVIGVANAWRQAHELEGAGIEETYALSPFLDRADRGDLVLDRNTVIVVDEVGQVAPRQMLRLLEMQRDTGLTLRLMGDREQAQSIEAGDALEIIDRVLNDTDSAELLSAVRQRRQRDRTIAGLFRGEEPGPDDLDAWATKGKAKAAETDAERDDDLRNRFHTDEVKKAIAMKREDGTISLVTGDHANVLETIARHYLDRRDALRAEGPKQDGSYKTVSMSVLTNRDAADLSLAVRKLLQERGDVSRDERIVKAVDQRGEEYDLALAAGDRVRLYKRVWGTVDGQSTWAGNNGDICEVVATTDDGVRLRLRDGREADVQWRRLSDGRSNRVMLGFGHAMTVDAAQGITSDEHINAMPRGVDLATGFTSYVAESRARGSTWTMIADGATFEAVRNGRALGDQTPITSDDLWNYVARKMAHKPYKALGMDLPHRKRQDRDKRVRELIDVGRKIEQARRDGRDPGQENRIAVRGRQLQKEHGGLIARLDNELRQIMERAPVVMSERELSLRREWAGATPPHGEQPVQCERKNGQRAFRTGFLQV</sequence>